<feature type="compositionally biased region" description="Low complexity" evidence="5">
    <location>
        <begin position="721"/>
        <end position="733"/>
    </location>
</feature>
<evidence type="ECO:0000256" key="6">
    <source>
        <dbReference type="SAM" id="Phobius"/>
    </source>
</evidence>
<proteinExistence type="predicted"/>
<feature type="transmembrane region" description="Helical" evidence="6">
    <location>
        <begin position="1654"/>
        <end position="1676"/>
    </location>
</feature>
<evidence type="ECO:0000256" key="5">
    <source>
        <dbReference type="SAM" id="MobiDB-lite"/>
    </source>
</evidence>
<dbReference type="PANTHER" id="PTHR10037">
    <property type="entry name" value="VOLTAGE-GATED CATION CHANNEL CALCIUM AND SODIUM"/>
    <property type="match status" value="1"/>
</dbReference>
<feature type="transmembrane region" description="Helical" evidence="6">
    <location>
        <begin position="1591"/>
        <end position="1610"/>
    </location>
</feature>
<evidence type="ECO:0000256" key="3">
    <source>
        <dbReference type="ARBA" id="ARBA00022989"/>
    </source>
</evidence>
<keyword evidence="9" id="KW-1185">Reference proteome</keyword>
<comment type="subcellular location">
    <subcellularLocation>
        <location evidence="1">Membrane</location>
        <topology evidence="1">Multi-pass membrane protein</topology>
    </subcellularLocation>
</comment>
<sequence length="2272" mass="253917">MTLGGSSSPHPVGSWRHHAWEVVHSLEFRAIVILLVLINCAVLAVDVPSARYYDNELGDALDALDAFFVTMFSLEACIKLAALGPFANPHGYFRSMWNSLDFFIVVFGLISLGASEWDGVTSIRALRVLRPLGAISVFGSFKDVLGALFTSLSKLTTIFFLFVVFSLVFGVIGVQLFGGLLSHHCMAGGKLLDTQEQVCTPSYLGFGVRNCTDVYGFYDSEGNAVECVKTELWPGNGVTRFENIGWATLLLFQCMTGSGWTTILYQTTDGAGYAIGITFFMIIMVLGMLFVSNLIIAVLGNAYITTFLKRKKERQLQLRSYAYMLHGEIEEAQQNLRHFYAWLMTPSGEAEREAARRFLMSKPAFLMIMTVVLLSTIFVTLKSPAPTHPESLNTISEVGQAVCSFLFAVEMGYRFYAFGPSAFLRSIWDFLDGAIVLMSILDSILYLAQNEKTYASRVNLLSSASAFRVLRLLLVSRYWTALGDLLKVARKATASLWALLLLLAIITYMFAIVGIMTLGGKFPWETRHNFNDFPHAFLTVLQIVTGEDWEIVMFDAYSVNGTMGIFFCLSVTLIGHYIVLQMFVAVLTFTLQQLNTIKLQRAMTESFIEEDFPSTEPRESKKQLNWRNSMVPAFTLGRRVYEYKRQRHMRAVEWKRKRANAVKNHHNRVRAPPTVKALCSADSQTLLDRQDGVAATDDQSVNLTHEDQSTHSLSTRPANMSRALSASSFSSTRQSRRPSRELRLRGFTKGSTESCRKVSCRMEGGLTATMLEHAGRLGTSNGLCRSSTRKRGTVTPCAVGLERATSSQGREGACEDSLMVKKLRDREKYVREANTPDDFFVGTIPVRCNDDGEALKRVDQGSAMDRGASIMWNPTPFFRKAELEEMTSEGARIGAFQSSGNPTRSSAGVASRSIAAQGPYFRKGNQAPRDFVESLKMPLKASEIAFLNEAHKKLDAISPPLNRWELQLFDTRFIQAAKLTRKHDLMLSLRDVKSFLKACGEDVYHLLLVLRFLCYDGAAMLTLDEVIGIARLCRACNVLDGPAAKSGLTARPRSRRCSSASFADGRNSHGNANESTASVNEETNPSRKMSLRRGLASAMLELKETLQRSRRVVYFEKRLEGTTCFGHLSSESKIRRRIVTFYFSSIYRCSSIALLFTCCVFLPNENTLDPNNYRRTYGTEGSLNRALDCVFFVTMLVRVSLHSASFGFWGNERAYTASFWRNADLGLALIALISLSCPSDGGRADGNDTFCTSYSFRAVRALRPLCLTQIKLIRVVMNSLISAIPSFGSLLFLLFAMTAAWAALGVTIFGGKFSQCTASTELLAVTQQQGFDTSTLASLNRSACISLGGYIYNRTAVNSTIVWESASWTPHVLNFDHFGKAMQALFIITAIDDWNSIMFDAVDARDDPNLPPQLDHNYWNAIYVVLYVLAVSVVLMNMFVGVVVQTFTDRLSVNEGYGLLTSEQRQWVHSQKVLQAVLPRTALQAPTNSGLLGRFRRACFRLVYAPLSFEQLPKKHYGKEFEYFILFTIAFNALMMAMRPYPQRLEEDPGLDVFFSTVGGFFNGLYGVEMICKVSGFGTAYFEDPWNQFDFVMVLVSVGEAGLLLVYPGMRQFSFLRILRAMRALRLLRASKHSHAFRQMLATLYYAIPQLINMTLMIFMVLLIFATWGMILFNGIQIPSDPDAGGFSTHANFADFRLAAITIIRMATADGWAAIYTDAYSLPYNPGVGRPPDVMVHFFFIMLITVFNTIFLNVFVAVVITFYDEVSQSIVSNDDVHHFYNVWREFDLHMSGFMPTEQLGRMLCKLGPPFVSATEDGRLQLSKQQLAGYLQLLGVPNRMGHVHFLEVLLPVVNVLLPTPLPPDVKMRLLSRWPALIPSLKSMPASVSNTANDKRLVEAIMAQVTRDDLLSAPKGIGSILYGLTNYVAGQRAVRAIKDDLTTAELDHFKEGSAFNKTAPTQSLELFISLNSRTDYSIQLLSQMTPQLLTGFASYHFVSWNVIFVDDLVLDSPFYIALEQPQASASAGLGIMLSLLLAIVVEASRANFLAIHVPREDTPLRRLVLSLNLDPVNDSRRAACVAYQPLPAQQAFQIGTRTLRNSILKALANNRRQLLATSPALAQLSSPVSDEDILSGGQRAVGIEVARWDDLEDDTQESMVSMAYEHYKEKGFTRDDWMKLVRGLDVGDSPEKLSDPRMKYVMHFSDAVQMKAVRAWARQWRVNQAQSAEEKARSVSACVRLQAHARRLFVIRRLQRLRLEAIWQDQGATAYARR</sequence>
<feature type="transmembrane region" description="Helical" evidence="6">
    <location>
        <begin position="102"/>
        <end position="120"/>
    </location>
</feature>
<feature type="transmembrane region" description="Helical" evidence="6">
    <location>
        <begin position="132"/>
        <end position="152"/>
    </location>
</feature>
<dbReference type="GO" id="GO:0001518">
    <property type="term" value="C:voltage-gated sodium channel complex"/>
    <property type="evidence" value="ECO:0007669"/>
    <property type="project" value="TreeGrafter"/>
</dbReference>
<feature type="transmembrane region" description="Helical" evidence="6">
    <location>
        <begin position="563"/>
        <end position="591"/>
    </location>
</feature>
<feature type="transmembrane region" description="Helical" evidence="6">
    <location>
        <begin position="60"/>
        <end position="82"/>
    </location>
</feature>
<gene>
    <name evidence="8" type="ORF">AB1Y20_000862</name>
</gene>
<keyword evidence="2 6" id="KW-0812">Transmembrane</keyword>
<evidence type="ECO:0000256" key="4">
    <source>
        <dbReference type="ARBA" id="ARBA00023136"/>
    </source>
</evidence>
<feature type="domain" description="Ion transport" evidence="7">
    <location>
        <begin position="1521"/>
        <end position="1767"/>
    </location>
</feature>
<dbReference type="Gene3D" id="1.20.120.350">
    <property type="entry name" value="Voltage-gated potassium channels. Chain C"/>
    <property type="match status" value="3"/>
</dbReference>
<comment type="caution">
    <text evidence="8">The sequence shown here is derived from an EMBL/GenBank/DDBJ whole genome shotgun (WGS) entry which is preliminary data.</text>
</comment>
<dbReference type="GO" id="GO:0005248">
    <property type="term" value="F:voltage-gated sodium channel activity"/>
    <property type="evidence" value="ECO:0007669"/>
    <property type="project" value="TreeGrafter"/>
</dbReference>
<dbReference type="PANTHER" id="PTHR10037:SF62">
    <property type="entry name" value="SODIUM CHANNEL PROTEIN 60E"/>
    <property type="match status" value="1"/>
</dbReference>
<feature type="transmembrane region" description="Helical" evidence="6">
    <location>
        <begin position="1696"/>
        <end position="1715"/>
    </location>
</feature>
<dbReference type="EMBL" id="JBGBPQ010000001">
    <property type="protein sequence ID" value="KAL1529934.1"/>
    <property type="molecule type" value="Genomic_DNA"/>
</dbReference>
<evidence type="ECO:0000313" key="8">
    <source>
        <dbReference type="EMBL" id="KAL1529934.1"/>
    </source>
</evidence>
<feature type="transmembrane region" description="Helical" evidence="6">
    <location>
        <begin position="158"/>
        <end position="181"/>
    </location>
</feature>
<feature type="domain" description="Ion transport" evidence="7">
    <location>
        <begin position="366"/>
        <end position="595"/>
    </location>
</feature>
<evidence type="ECO:0000313" key="9">
    <source>
        <dbReference type="Proteomes" id="UP001515480"/>
    </source>
</evidence>
<feature type="transmembrane region" description="Helical" evidence="6">
    <location>
        <begin position="364"/>
        <end position="383"/>
    </location>
</feature>
<dbReference type="SUPFAM" id="SSF81324">
    <property type="entry name" value="Voltage-gated potassium channels"/>
    <property type="match status" value="4"/>
</dbReference>
<keyword evidence="3 6" id="KW-1133">Transmembrane helix</keyword>
<feature type="compositionally biased region" description="Polar residues" evidence="5">
    <location>
        <begin position="1068"/>
        <end position="1086"/>
    </location>
</feature>
<feature type="transmembrane region" description="Helical" evidence="6">
    <location>
        <begin position="28"/>
        <end position="48"/>
    </location>
</feature>
<accession>A0AB34K648</accession>
<dbReference type="Pfam" id="PF00520">
    <property type="entry name" value="Ion_trans"/>
    <property type="match status" value="4"/>
</dbReference>
<feature type="transmembrane region" description="Helical" evidence="6">
    <location>
        <begin position="1523"/>
        <end position="1541"/>
    </location>
</feature>
<dbReference type="Gene3D" id="1.10.287.70">
    <property type="match status" value="4"/>
</dbReference>
<dbReference type="Proteomes" id="UP001515480">
    <property type="component" value="Unassembled WGS sequence"/>
</dbReference>
<feature type="transmembrane region" description="Helical" evidence="6">
    <location>
        <begin position="271"/>
        <end position="304"/>
    </location>
</feature>
<evidence type="ECO:0000256" key="2">
    <source>
        <dbReference type="ARBA" id="ARBA00022692"/>
    </source>
</evidence>
<feature type="domain" description="Ion transport" evidence="7">
    <location>
        <begin position="29"/>
        <end position="303"/>
    </location>
</feature>
<feature type="domain" description="Ion transport" evidence="7">
    <location>
        <begin position="1145"/>
        <end position="1448"/>
    </location>
</feature>
<feature type="transmembrane region" description="Helical" evidence="6">
    <location>
        <begin position="1735"/>
        <end position="1763"/>
    </location>
</feature>
<feature type="non-terminal residue" evidence="8">
    <location>
        <position position="2272"/>
    </location>
</feature>
<protein>
    <recommendedName>
        <fullName evidence="7">Ion transport domain-containing protein</fullName>
    </recommendedName>
</protein>
<reference evidence="8 9" key="1">
    <citation type="journal article" date="2024" name="Science">
        <title>Giant polyketide synthase enzymes in the biosynthesis of giant marine polyether toxins.</title>
        <authorList>
            <person name="Fallon T.R."/>
            <person name="Shende V.V."/>
            <person name="Wierzbicki I.H."/>
            <person name="Pendleton A.L."/>
            <person name="Watervoot N.F."/>
            <person name="Auber R.P."/>
            <person name="Gonzalez D.J."/>
            <person name="Wisecaver J.H."/>
            <person name="Moore B.S."/>
        </authorList>
    </citation>
    <scope>NUCLEOTIDE SEQUENCE [LARGE SCALE GENOMIC DNA]</scope>
    <source>
        <strain evidence="8 9">12B1</strain>
    </source>
</reference>
<keyword evidence="4 6" id="KW-0472">Membrane</keyword>
<name>A0AB34K648_PRYPA</name>
<feature type="transmembrane region" description="Helical" evidence="6">
    <location>
        <begin position="496"/>
        <end position="518"/>
    </location>
</feature>
<evidence type="ECO:0000259" key="7">
    <source>
        <dbReference type="Pfam" id="PF00520"/>
    </source>
</evidence>
<evidence type="ECO:0000256" key="1">
    <source>
        <dbReference type="ARBA" id="ARBA00004141"/>
    </source>
</evidence>
<feature type="transmembrane region" description="Helical" evidence="6">
    <location>
        <begin position="1421"/>
        <end position="1444"/>
    </location>
</feature>
<feature type="transmembrane region" description="Helical" evidence="6">
    <location>
        <begin position="244"/>
        <end position="265"/>
    </location>
</feature>
<feature type="region of interest" description="Disordered" evidence="5">
    <location>
        <begin position="697"/>
        <end position="741"/>
    </location>
</feature>
<dbReference type="InterPro" id="IPR005821">
    <property type="entry name" value="Ion_trans_dom"/>
</dbReference>
<feature type="transmembrane region" description="Helical" evidence="6">
    <location>
        <begin position="1280"/>
        <end position="1304"/>
    </location>
</feature>
<dbReference type="Gene3D" id="1.10.238.10">
    <property type="entry name" value="EF-hand"/>
    <property type="match status" value="1"/>
</dbReference>
<feature type="region of interest" description="Disordered" evidence="5">
    <location>
        <begin position="1059"/>
        <end position="1086"/>
    </location>
</feature>
<dbReference type="InterPro" id="IPR043203">
    <property type="entry name" value="VGCC_Ca_Na"/>
</dbReference>
<dbReference type="InterPro" id="IPR027359">
    <property type="entry name" value="Volt_channel_dom_sf"/>
</dbReference>
<feature type="transmembrane region" description="Helical" evidence="6">
    <location>
        <begin position="428"/>
        <end position="448"/>
    </location>
</feature>
<organism evidence="8 9">
    <name type="scientific">Prymnesium parvum</name>
    <name type="common">Toxic golden alga</name>
    <dbReference type="NCBI Taxonomy" id="97485"/>
    <lineage>
        <taxon>Eukaryota</taxon>
        <taxon>Haptista</taxon>
        <taxon>Haptophyta</taxon>
        <taxon>Prymnesiophyceae</taxon>
        <taxon>Prymnesiales</taxon>
        <taxon>Prymnesiaceae</taxon>
        <taxon>Prymnesium</taxon>
    </lineage>
</organism>